<dbReference type="InterPro" id="IPR008271">
    <property type="entry name" value="Ser/Thr_kinase_AS"/>
</dbReference>
<dbReference type="InterPro" id="IPR000719">
    <property type="entry name" value="Prot_kinase_dom"/>
</dbReference>
<reference evidence="15 16" key="1">
    <citation type="journal article" date="2023" name="BMC Biol.">
        <title>The compact genome of the sponge Oopsacas minuta (Hexactinellida) is lacking key metazoan core genes.</title>
        <authorList>
            <person name="Santini S."/>
            <person name="Schenkelaars Q."/>
            <person name="Jourda C."/>
            <person name="Duchesne M."/>
            <person name="Belahbib H."/>
            <person name="Rocher C."/>
            <person name="Selva M."/>
            <person name="Riesgo A."/>
            <person name="Vervoort M."/>
            <person name="Leys S.P."/>
            <person name="Kodjabachian L."/>
            <person name="Le Bivic A."/>
            <person name="Borchiellini C."/>
            <person name="Claverie J.M."/>
            <person name="Renard E."/>
        </authorList>
    </citation>
    <scope>NUCLEOTIDE SEQUENCE [LARGE SCALE GENOMIC DNA]</scope>
    <source>
        <strain evidence="15">SPO-2</strain>
    </source>
</reference>
<evidence type="ECO:0000313" key="16">
    <source>
        <dbReference type="Proteomes" id="UP001165289"/>
    </source>
</evidence>
<keyword evidence="9" id="KW-1035">Host cytoplasm</keyword>
<evidence type="ECO:0000256" key="7">
    <source>
        <dbReference type="ARBA" id="ARBA00022777"/>
    </source>
</evidence>
<dbReference type="EC" id="2.7.11.1" evidence="2"/>
<comment type="catalytic activity">
    <reaction evidence="10">
        <text>L-threonyl-[protein] + ATP = O-phospho-L-threonyl-[protein] + ADP + H(+)</text>
        <dbReference type="Rhea" id="RHEA:46608"/>
        <dbReference type="Rhea" id="RHEA-COMP:11060"/>
        <dbReference type="Rhea" id="RHEA-COMP:11605"/>
        <dbReference type="ChEBI" id="CHEBI:15378"/>
        <dbReference type="ChEBI" id="CHEBI:30013"/>
        <dbReference type="ChEBI" id="CHEBI:30616"/>
        <dbReference type="ChEBI" id="CHEBI:61977"/>
        <dbReference type="ChEBI" id="CHEBI:456216"/>
        <dbReference type="EC" id="2.7.11.1"/>
    </reaction>
</comment>
<dbReference type="PROSITE" id="PS50011">
    <property type="entry name" value="PROTEIN_KINASE_DOM"/>
    <property type="match status" value="1"/>
</dbReference>
<keyword evidence="4 13" id="KW-0723">Serine/threonine-protein kinase</keyword>
<evidence type="ECO:0000256" key="9">
    <source>
        <dbReference type="ARBA" id="ARBA00023200"/>
    </source>
</evidence>
<dbReference type="FunFam" id="1.10.510.10:FF:000571">
    <property type="entry name" value="Maternal embryonic leucine zipper kinase"/>
    <property type="match status" value="1"/>
</dbReference>
<dbReference type="Proteomes" id="UP001165289">
    <property type="component" value="Unassembled WGS sequence"/>
</dbReference>
<dbReference type="SMART" id="SM00220">
    <property type="entry name" value="S_TKc"/>
    <property type="match status" value="1"/>
</dbReference>
<comment type="subcellular location">
    <subcellularLocation>
        <location evidence="1">Host cytoplasm</location>
    </subcellularLocation>
</comment>
<gene>
    <name evidence="15" type="ORF">LOD99_5000</name>
</gene>
<dbReference type="InterPro" id="IPR051138">
    <property type="entry name" value="PIM_Ser/Thr_kinase"/>
</dbReference>
<evidence type="ECO:0000256" key="5">
    <source>
        <dbReference type="ARBA" id="ARBA00022679"/>
    </source>
</evidence>
<comment type="similarity">
    <text evidence="13">Belongs to the protein kinase superfamily.</text>
</comment>
<evidence type="ECO:0000256" key="2">
    <source>
        <dbReference type="ARBA" id="ARBA00012513"/>
    </source>
</evidence>
<evidence type="ECO:0000256" key="4">
    <source>
        <dbReference type="ARBA" id="ARBA00022527"/>
    </source>
</evidence>
<keyword evidence="16" id="KW-1185">Reference proteome</keyword>
<dbReference type="EMBL" id="JAKMXF010000302">
    <property type="protein sequence ID" value="KAI6651752.1"/>
    <property type="molecule type" value="Genomic_DNA"/>
</dbReference>
<evidence type="ECO:0000256" key="10">
    <source>
        <dbReference type="ARBA" id="ARBA00047899"/>
    </source>
</evidence>
<dbReference type="SUPFAM" id="SSF56112">
    <property type="entry name" value="Protein kinase-like (PK-like)"/>
    <property type="match status" value="1"/>
</dbReference>
<evidence type="ECO:0000313" key="15">
    <source>
        <dbReference type="EMBL" id="KAI6651752.1"/>
    </source>
</evidence>
<keyword evidence="6 12" id="KW-0547">Nucleotide-binding</keyword>
<dbReference type="GO" id="GO:0005737">
    <property type="term" value="C:cytoplasm"/>
    <property type="evidence" value="ECO:0007669"/>
    <property type="project" value="TreeGrafter"/>
</dbReference>
<dbReference type="InterPro" id="IPR011009">
    <property type="entry name" value="Kinase-like_dom_sf"/>
</dbReference>
<dbReference type="PROSITE" id="PS00107">
    <property type="entry name" value="PROTEIN_KINASE_ATP"/>
    <property type="match status" value="1"/>
</dbReference>
<feature type="domain" description="Protein kinase" evidence="14">
    <location>
        <begin position="18"/>
        <end position="269"/>
    </location>
</feature>
<dbReference type="Gene3D" id="1.10.510.10">
    <property type="entry name" value="Transferase(Phosphotransferase) domain 1"/>
    <property type="match status" value="1"/>
</dbReference>
<sequence length="457" mass="52013">MSKPRQVCLNGTRLNDEYLMGNAIGKGGFGTVYEAFSTSKPELKIAVKAIPKKSIHHWDKIDSETLPMEVLLLEKLNHRNIIKLVETFEEEDMFYMVMERPNGKHIDLFDMITQEGCLDEKRSREILYQLVHALKHCQDNGVFHRDVKDENILVDLDSGEIKLIDFGSGTYFSNQPFLSFEGTRVYCPPEWITKRSYHAEPATVWSLGILLFDMLEGDIPFDKDCDIALANLTFSKSSSKDAEDLIRKMLSLSPDSRPSLDQILRHPFMKHHSSQQKHKQQLPKAIVLKASSLINLSVCIPTTSKTPLYQQARVNLLAINKADKPKIIHLDTVATTESITAKPVEMKASLPNTVQELHKCKVISQNQPNSGNAVLTRTSFVLKNKRNIDSNFSYKRSYNNIIEVTDSKGKQDLKVKLERVTLSSRQTAIKEQQQQLKREVPEKLNNHPYIVGLAGRR</sequence>
<dbReference type="AlphaFoldDB" id="A0AAV7JRY3"/>
<evidence type="ECO:0000256" key="1">
    <source>
        <dbReference type="ARBA" id="ARBA00004192"/>
    </source>
</evidence>
<dbReference type="PANTHER" id="PTHR22984:SF25">
    <property type="entry name" value="PROTEIN KINASE DOMAIN-CONTAINING PROTEIN"/>
    <property type="match status" value="1"/>
</dbReference>
<organism evidence="15 16">
    <name type="scientific">Oopsacas minuta</name>
    <dbReference type="NCBI Taxonomy" id="111878"/>
    <lineage>
        <taxon>Eukaryota</taxon>
        <taxon>Metazoa</taxon>
        <taxon>Porifera</taxon>
        <taxon>Hexactinellida</taxon>
        <taxon>Hexasterophora</taxon>
        <taxon>Lyssacinosida</taxon>
        <taxon>Leucopsacidae</taxon>
        <taxon>Oopsacas</taxon>
    </lineage>
</organism>
<evidence type="ECO:0000256" key="11">
    <source>
        <dbReference type="ARBA" id="ARBA00048679"/>
    </source>
</evidence>
<dbReference type="GO" id="GO:0005524">
    <property type="term" value="F:ATP binding"/>
    <property type="evidence" value="ECO:0007669"/>
    <property type="project" value="UniProtKB-UniRule"/>
</dbReference>
<evidence type="ECO:0000259" key="14">
    <source>
        <dbReference type="PROSITE" id="PS50011"/>
    </source>
</evidence>
<proteinExistence type="inferred from homology"/>
<keyword evidence="5" id="KW-0808">Transferase</keyword>
<keyword evidence="7 15" id="KW-0418">Kinase</keyword>
<dbReference type="GO" id="GO:0004674">
    <property type="term" value="F:protein serine/threonine kinase activity"/>
    <property type="evidence" value="ECO:0007669"/>
    <property type="project" value="UniProtKB-KW"/>
</dbReference>
<keyword evidence="8 12" id="KW-0067">ATP-binding</keyword>
<evidence type="ECO:0000256" key="3">
    <source>
        <dbReference type="ARBA" id="ARBA00016885"/>
    </source>
</evidence>
<protein>
    <recommendedName>
        <fullName evidence="3">Serine/threonine-protein kinase 1</fullName>
        <ecNumber evidence="2">2.7.11.1</ecNumber>
    </recommendedName>
</protein>
<comment type="caution">
    <text evidence="15">The sequence shown here is derived from an EMBL/GenBank/DDBJ whole genome shotgun (WGS) entry which is preliminary data.</text>
</comment>
<dbReference type="Pfam" id="PF00069">
    <property type="entry name" value="Pkinase"/>
    <property type="match status" value="1"/>
</dbReference>
<evidence type="ECO:0000256" key="6">
    <source>
        <dbReference type="ARBA" id="ARBA00022741"/>
    </source>
</evidence>
<evidence type="ECO:0000256" key="13">
    <source>
        <dbReference type="RuleBase" id="RU000304"/>
    </source>
</evidence>
<name>A0AAV7JRY3_9METZ</name>
<evidence type="ECO:0000256" key="12">
    <source>
        <dbReference type="PROSITE-ProRule" id="PRU10141"/>
    </source>
</evidence>
<feature type="binding site" evidence="12">
    <location>
        <position position="53"/>
    </location>
    <ligand>
        <name>ATP</name>
        <dbReference type="ChEBI" id="CHEBI:30616"/>
    </ligand>
</feature>
<dbReference type="InterPro" id="IPR017441">
    <property type="entry name" value="Protein_kinase_ATP_BS"/>
</dbReference>
<dbReference type="Gene3D" id="3.30.200.20">
    <property type="entry name" value="Phosphorylase Kinase, domain 1"/>
    <property type="match status" value="1"/>
</dbReference>
<accession>A0AAV7JRY3</accession>
<dbReference type="PANTHER" id="PTHR22984">
    <property type="entry name" value="SERINE/THREONINE-PROTEIN KINASE PIM"/>
    <property type="match status" value="1"/>
</dbReference>
<evidence type="ECO:0000256" key="8">
    <source>
        <dbReference type="ARBA" id="ARBA00022840"/>
    </source>
</evidence>
<comment type="catalytic activity">
    <reaction evidence="11">
        <text>L-seryl-[protein] + ATP = O-phospho-L-seryl-[protein] + ADP + H(+)</text>
        <dbReference type="Rhea" id="RHEA:17989"/>
        <dbReference type="Rhea" id="RHEA-COMP:9863"/>
        <dbReference type="Rhea" id="RHEA-COMP:11604"/>
        <dbReference type="ChEBI" id="CHEBI:15378"/>
        <dbReference type="ChEBI" id="CHEBI:29999"/>
        <dbReference type="ChEBI" id="CHEBI:30616"/>
        <dbReference type="ChEBI" id="CHEBI:83421"/>
        <dbReference type="ChEBI" id="CHEBI:456216"/>
        <dbReference type="EC" id="2.7.11.1"/>
    </reaction>
</comment>
<dbReference type="PROSITE" id="PS00108">
    <property type="entry name" value="PROTEIN_KINASE_ST"/>
    <property type="match status" value="1"/>
</dbReference>
<dbReference type="GO" id="GO:0030430">
    <property type="term" value="C:host cell cytoplasm"/>
    <property type="evidence" value="ECO:0007669"/>
    <property type="project" value="UniProtKB-SubCell"/>
</dbReference>